<gene>
    <name evidence="2" type="ORF">Mal4_13210</name>
</gene>
<feature type="compositionally biased region" description="Polar residues" evidence="1">
    <location>
        <begin position="499"/>
        <end position="510"/>
    </location>
</feature>
<dbReference type="KEGG" id="mri:Mal4_13210"/>
<dbReference type="Pfam" id="PF12277">
    <property type="entry name" value="DUF3618"/>
    <property type="match status" value="1"/>
</dbReference>
<feature type="region of interest" description="Disordered" evidence="1">
    <location>
        <begin position="319"/>
        <end position="369"/>
    </location>
</feature>
<feature type="region of interest" description="Disordered" evidence="1">
    <location>
        <begin position="1"/>
        <end position="30"/>
    </location>
</feature>
<dbReference type="OrthoDB" id="292363at2"/>
<dbReference type="AlphaFoldDB" id="A0A517Z3H7"/>
<feature type="compositionally biased region" description="Polar residues" evidence="1">
    <location>
        <begin position="477"/>
        <end position="487"/>
    </location>
</feature>
<sequence length="510" mass="57435">MTTREELESRYSNGELDRSPKGIHEDIRETRREMDETIDALDERLSPSRLLDDVLDYFRTTEGADKGKVAARQVRRYGKSAVRHIKRNPIPALMSVAGLAWLLFEDDDVEDEYESEWDDLHEHSGSYVDARTGEPYADDCEAQWKQEVAAWNSNYDWQQSGEDEQTWSKRTQEALDGLTRELQDTSKKTGDRLRLAAAKVVAFSGHKRKEIQSRWRSLSEHSGSYVDARTGEPYDASYGREWQNLAACDFCADHEWSEEDEANWSEKSRLALEEIQRGLRDKQATAKQKMQKVAARIGEFVGSTRDMSAEYGQSTMDGLRGAASASGERMSEWGRAGSRAGAAAGRRAQSAGRQMKRGGRKMSRKVQDGYSYSQDRAAEAMDEYPLAVGAGVLAAGLLAGLLLPRTRREDELMGETSDRLMRRAQEEGEEMLERGQQVAARTAEAAMDEAERQGLSPRDVRESVEEAAHEVKERVTESATQVASRAKQTAREETDQQVEEYSSSNEPSDR</sequence>
<accession>A0A517Z3H7</accession>
<dbReference type="Proteomes" id="UP000320496">
    <property type="component" value="Chromosome"/>
</dbReference>
<dbReference type="EMBL" id="CP036275">
    <property type="protein sequence ID" value="QDU37018.1"/>
    <property type="molecule type" value="Genomic_DNA"/>
</dbReference>
<name>A0A517Z3H7_9PLAN</name>
<feature type="compositionally biased region" description="Basic and acidic residues" evidence="1">
    <location>
        <begin position="458"/>
        <end position="476"/>
    </location>
</feature>
<reference evidence="2 3" key="1">
    <citation type="submission" date="2019-02" db="EMBL/GenBank/DDBJ databases">
        <title>Deep-cultivation of Planctomycetes and their phenomic and genomic characterization uncovers novel biology.</title>
        <authorList>
            <person name="Wiegand S."/>
            <person name="Jogler M."/>
            <person name="Boedeker C."/>
            <person name="Pinto D."/>
            <person name="Vollmers J."/>
            <person name="Rivas-Marin E."/>
            <person name="Kohn T."/>
            <person name="Peeters S.H."/>
            <person name="Heuer A."/>
            <person name="Rast P."/>
            <person name="Oberbeckmann S."/>
            <person name="Bunk B."/>
            <person name="Jeske O."/>
            <person name="Meyerdierks A."/>
            <person name="Storesund J.E."/>
            <person name="Kallscheuer N."/>
            <person name="Luecker S."/>
            <person name="Lage O.M."/>
            <person name="Pohl T."/>
            <person name="Merkel B.J."/>
            <person name="Hornburger P."/>
            <person name="Mueller R.-W."/>
            <person name="Bruemmer F."/>
            <person name="Labrenz M."/>
            <person name="Spormann A.M."/>
            <person name="Op den Camp H."/>
            <person name="Overmann J."/>
            <person name="Amann R."/>
            <person name="Jetten M.S.M."/>
            <person name="Mascher T."/>
            <person name="Medema M.H."/>
            <person name="Devos D.P."/>
            <person name="Kaster A.-K."/>
            <person name="Ovreas L."/>
            <person name="Rohde M."/>
            <person name="Galperin M.Y."/>
            <person name="Jogler C."/>
        </authorList>
    </citation>
    <scope>NUCLEOTIDE SEQUENCE [LARGE SCALE GENOMIC DNA]</scope>
    <source>
        <strain evidence="2 3">Mal4</strain>
    </source>
</reference>
<feature type="region of interest" description="Disordered" evidence="1">
    <location>
        <begin position="442"/>
        <end position="510"/>
    </location>
</feature>
<feature type="compositionally biased region" description="Basic residues" evidence="1">
    <location>
        <begin position="354"/>
        <end position="364"/>
    </location>
</feature>
<proteinExistence type="predicted"/>
<evidence type="ECO:0000313" key="2">
    <source>
        <dbReference type="EMBL" id="QDU37018.1"/>
    </source>
</evidence>
<protein>
    <recommendedName>
        <fullName evidence="4">DUF3618 domain-containing protein</fullName>
    </recommendedName>
</protein>
<organism evidence="2 3">
    <name type="scientific">Maioricimonas rarisocia</name>
    <dbReference type="NCBI Taxonomy" id="2528026"/>
    <lineage>
        <taxon>Bacteria</taxon>
        <taxon>Pseudomonadati</taxon>
        <taxon>Planctomycetota</taxon>
        <taxon>Planctomycetia</taxon>
        <taxon>Planctomycetales</taxon>
        <taxon>Planctomycetaceae</taxon>
        <taxon>Maioricimonas</taxon>
    </lineage>
</organism>
<evidence type="ECO:0000313" key="3">
    <source>
        <dbReference type="Proteomes" id="UP000320496"/>
    </source>
</evidence>
<dbReference type="InterPro" id="IPR022062">
    <property type="entry name" value="DUF3618"/>
</dbReference>
<keyword evidence="3" id="KW-1185">Reference proteome</keyword>
<feature type="compositionally biased region" description="Low complexity" evidence="1">
    <location>
        <begin position="334"/>
        <end position="353"/>
    </location>
</feature>
<dbReference type="RefSeq" id="WP_145367678.1">
    <property type="nucleotide sequence ID" value="NZ_CP036275.1"/>
</dbReference>
<evidence type="ECO:0008006" key="4">
    <source>
        <dbReference type="Google" id="ProtNLM"/>
    </source>
</evidence>
<evidence type="ECO:0000256" key="1">
    <source>
        <dbReference type="SAM" id="MobiDB-lite"/>
    </source>
</evidence>